<organism evidence="2 3">
    <name type="scientific">Thalassoglobus polymorphus</name>
    <dbReference type="NCBI Taxonomy" id="2527994"/>
    <lineage>
        <taxon>Bacteria</taxon>
        <taxon>Pseudomonadati</taxon>
        <taxon>Planctomycetota</taxon>
        <taxon>Planctomycetia</taxon>
        <taxon>Planctomycetales</taxon>
        <taxon>Planctomycetaceae</taxon>
        <taxon>Thalassoglobus</taxon>
    </lineage>
</organism>
<evidence type="ECO:0000256" key="1">
    <source>
        <dbReference type="SAM" id="MobiDB-lite"/>
    </source>
</evidence>
<dbReference type="RefSeq" id="WP_145200201.1">
    <property type="nucleotide sequence ID" value="NZ_CP036267.1"/>
</dbReference>
<feature type="compositionally biased region" description="Pro residues" evidence="1">
    <location>
        <begin position="404"/>
        <end position="419"/>
    </location>
</feature>
<reference evidence="2 3" key="1">
    <citation type="submission" date="2019-02" db="EMBL/GenBank/DDBJ databases">
        <title>Deep-cultivation of Planctomycetes and their phenomic and genomic characterization uncovers novel biology.</title>
        <authorList>
            <person name="Wiegand S."/>
            <person name="Jogler M."/>
            <person name="Boedeker C."/>
            <person name="Pinto D."/>
            <person name="Vollmers J."/>
            <person name="Rivas-Marin E."/>
            <person name="Kohn T."/>
            <person name="Peeters S.H."/>
            <person name="Heuer A."/>
            <person name="Rast P."/>
            <person name="Oberbeckmann S."/>
            <person name="Bunk B."/>
            <person name="Jeske O."/>
            <person name="Meyerdierks A."/>
            <person name="Storesund J.E."/>
            <person name="Kallscheuer N."/>
            <person name="Luecker S."/>
            <person name="Lage O.M."/>
            <person name="Pohl T."/>
            <person name="Merkel B.J."/>
            <person name="Hornburger P."/>
            <person name="Mueller R.-W."/>
            <person name="Bruemmer F."/>
            <person name="Labrenz M."/>
            <person name="Spormann A.M."/>
            <person name="Op den Camp H."/>
            <person name="Overmann J."/>
            <person name="Amann R."/>
            <person name="Jetten M.S.M."/>
            <person name="Mascher T."/>
            <person name="Medema M.H."/>
            <person name="Devos D.P."/>
            <person name="Kaster A.-K."/>
            <person name="Ovreas L."/>
            <person name="Rohde M."/>
            <person name="Galperin M.Y."/>
            <person name="Jogler C."/>
        </authorList>
    </citation>
    <scope>NUCLEOTIDE SEQUENCE [LARGE SCALE GENOMIC DNA]</scope>
    <source>
        <strain evidence="2 3">Mal48</strain>
    </source>
</reference>
<gene>
    <name evidence="2" type="ORF">Mal48_28810</name>
</gene>
<dbReference type="AlphaFoldDB" id="A0A517QPV2"/>
<dbReference type="Proteomes" id="UP000315724">
    <property type="component" value="Chromosome"/>
</dbReference>
<protein>
    <submittedName>
        <fullName evidence="2">Uncharacterized protein</fullName>
    </submittedName>
</protein>
<accession>A0A517QPV2</accession>
<dbReference type="OrthoDB" id="210892at2"/>
<evidence type="ECO:0000313" key="2">
    <source>
        <dbReference type="EMBL" id="QDT33627.1"/>
    </source>
</evidence>
<feature type="compositionally biased region" description="Polar residues" evidence="1">
    <location>
        <begin position="595"/>
        <end position="608"/>
    </location>
</feature>
<sequence>MTFERRILHHGPTPTGTPVVLSMHALKKCWFELNRQGGCGAAELILANEFYDRDQVDIGDWISFEYKASERWYLGRVEERVAESPAQTRFRLEGMSIELNEVFPGGFGEEADGQKPHRYANTDLFQHDPDRDQETYDSIADAVELVKLLMQQYVAPQTHISYHPVQVEHPEQDATVTSLKFRGEESVRSVLKELAVRAQSASWGVDEQGKFFFLRRRDTPLAHFREGVDLTSLTEIRDREHLYNRLLLTGDYIYDQRDHSDEIARRSFRWRGNFVEPNSRAVHGERRLRIWLPWMRTQHDSFSFAKEFFRTYSQPQSRYLIETTNVAQLSKPWEGRYAVFDQAGGLLAYSYAETVRIYFDGTPRMRMELGPIHPRELWAEPPHDERWELPDQMPSAGGDVTLPPSIPVGDPPPPQPSVTPSPTDSFLSSLVSESLDPSALDSSEVASSDFTSSGWSRASSGSESESGDVLGSGSSSVSTNSASLVDGSSVSESSGQSPSASSEMESSQATSSGWNSQQSIGEESEGSSSSVSEPGSVQSLDESTQYSSVSSGQGEESSAEPGGSGASASSMSSSVSKSEQSISSQGGESSLGGTFSMSGETGTSNAGSEGTGEGADKSNSNGATTDSFGSWSDSGQSRLTSEADHWESTLDLSS</sequence>
<feature type="region of interest" description="Disordered" evidence="1">
    <location>
        <begin position="385"/>
        <end position="654"/>
    </location>
</feature>
<feature type="compositionally biased region" description="Polar residues" evidence="1">
    <location>
        <begin position="617"/>
        <end position="640"/>
    </location>
</feature>
<feature type="compositionally biased region" description="Low complexity" evidence="1">
    <location>
        <begin position="547"/>
        <end position="593"/>
    </location>
</feature>
<proteinExistence type="predicted"/>
<name>A0A517QPV2_9PLAN</name>
<feature type="compositionally biased region" description="Polar residues" evidence="1">
    <location>
        <begin position="440"/>
        <end position="451"/>
    </location>
</feature>
<dbReference type="KEGG" id="tpol:Mal48_28810"/>
<feature type="compositionally biased region" description="Low complexity" evidence="1">
    <location>
        <begin position="452"/>
        <end position="539"/>
    </location>
</feature>
<keyword evidence="3" id="KW-1185">Reference proteome</keyword>
<dbReference type="EMBL" id="CP036267">
    <property type="protein sequence ID" value="QDT33627.1"/>
    <property type="molecule type" value="Genomic_DNA"/>
</dbReference>
<evidence type="ECO:0000313" key="3">
    <source>
        <dbReference type="Proteomes" id="UP000315724"/>
    </source>
</evidence>